<evidence type="ECO:0000256" key="4">
    <source>
        <dbReference type="ARBA" id="ARBA00022777"/>
    </source>
</evidence>
<keyword evidence="10" id="KW-1185">Reference proteome</keyword>
<keyword evidence="2 8" id="KW-0808">Transferase</keyword>
<evidence type="ECO:0000256" key="8">
    <source>
        <dbReference type="RuleBase" id="RU363090"/>
    </source>
</evidence>
<dbReference type="SUPFAM" id="SSF56104">
    <property type="entry name" value="SAICAR synthase-like"/>
    <property type="match status" value="1"/>
</dbReference>
<keyword evidence="5" id="KW-0067">ATP-binding</keyword>
<proteinExistence type="inferred from homology"/>
<organism evidence="9 10">
    <name type="scientific">Cnephaeus nilssonii</name>
    <name type="common">Northern bat</name>
    <name type="synonym">Eptesicus nilssonii</name>
    <dbReference type="NCBI Taxonomy" id="3371016"/>
    <lineage>
        <taxon>Eukaryota</taxon>
        <taxon>Metazoa</taxon>
        <taxon>Chordata</taxon>
        <taxon>Craniata</taxon>
        <taxon>Vertebrata</taxon>
        <taxon>Euteleostomi</taxon>
        <taxon>Mammalia</taxon>
        <taxon>Eutheria</taxon>
        <taxon>Laurasiatheria</taxon>
        <taxon>Chiroptera</taxon>
        <taxon>Yangochiroptera</taxon>
        <taxon>Vespertilionidae</taxon>
        <taxon>Cnephaeus</taxon>
    </lineage>
</organism>
<keyword evidence="3" id="KW-0547">Nucleotide-binding</keyword>
<gene>
    <name evidence="9" type="ORF">QTO34_010364</name>
</gene>
<evidence type="ECO:0000256" key="7">
    <source>
        <dbReference type="ARBA" id="ARBA00036525"/>
    </source>
</evidence>
<evidence type="ECO:0000313" key="10">
    <source>
        <dbReference type="Proteomes" id="UP001177744"/>
    </source>
</evidence>
<dbReference type="PANTHER" id="PTHR12400">
    <property type="entry name" value="INOSITOL POLYPHOSPHATE KINASE"/>
    <property type="match status" value="1"/>
</dbReference>
<dbReference type="GO" id="GO:0005634">
    <property type="term" value="C:nucleus"/>
    <property type="evidence" value="ECO:0007669"/>
    <property type="project" value="TreeGrafter"/>
</dbReference>
<evidence type="ECO:0000256" key="6">
    <source>
        <dbReference type="ARBA" id="ARBA00036164"/>
    </source>
</evidence>
<protein>
    <recommendedName>
        <fullName evidence="8">Kinase</fullName>
        <ecNumber evidence="8">2.7.-.-</ecNumber>
    </recommendedName>
</protein>
<sequence>MPAIGQEARGGGTRGGAGVADWAGGTLSSCNQRRLELSVCAMAVLRHRRGLWGSELTSHRGPSKAGELGACPLRHQQIGTQLPRDRKRKCIQQQVSKYPLMEEIGFLVLGMRAYHVRSESDETQNQNYGRSVTKETLKEGVSRVFFHHGFCLRKDAVAASIGKMERILQWFERQKQLNFYAGSLLLAYEGSPHPATTKSNDRTSAEKFLSEGQLPDTDALEYNNNFQC</sequence>
<comment type="catalytic activity">
    <reaction evidence="6">
        <text>1D-myo-inositol 1,4,5-trisphosphate + 2 ATP = 1D-myo-inositol 1,3,4,5,6-pentakisphosphate + 2 ADP + 2 H(+)</text>
        <dbReference type="Rhea" id="RHEA:32359"/>
        <dbReference type="ChEBI" id="CHEBI:15378"/>
        <dbReference type="ChEBI" id="CHEBI:30616"/>
        <dbReference type="ChEBI" id="CHEBI:57733"/>
        <dbReference type="ChEBI" id="CHEBI:203600"/>
        <dbReference type="ChEBI" id="CHEBI:456216"/>
        <dbReference type="EC" id="2.7.1.151"/>
    </reaction>
</comment>
<dbReference type="GO" id="GO:0008440">
    <property type="term" value="F:inositol-1,4,5-trisphosphate 3-kinase activity"/>
    <property type="evidence" value="ECO:0007669"/>
    <property type="project" value="TreeGrafter"/>
</dbReference>
<name>A0AA40LFY4_CNENI</name>
<evidence type="ECO:0000256" key="1">
    <source>
        <dbReference type="ARBA" id="ARBA00007374"/>
    </source>
</evidence>
<dbReference type="GO" id="GO:0032958">
    <property type="term" value="P:inositol phosphate biosynthetic process"/>
    <property type="evidence" value="ECO:0007669"/>
    <property type="project" value="InterPro"/>
</dbReference>
<comment type="caution">
    <text evidence="9">The sequence shown here is derived from an EMBL/GenBank/DDBJ whole genome shotgun (WGS) entry which is preliminary data.</text>
</comment>
<comment type="similarity">
    <text evidence="1 8">Belongs to the inositol phosphokinase (IPK) family.</text>
</comment>
<dbReference type="EC" id="2.7.-.-" evidence="8"/>
<dbReference type="GO" id="GO:0051765">
    <property type="term" value="F:inositol tetrakisphosphate kinase activity"/>
    <property type="evidence" value="ECO:0007669"/>
    <property type="project" value="TreeGrafter"/>
</dbReference>
<comment type="catalytic activity">
    <reaction evidence="7">
        <text>1D-myo-inositol 1,3,4,6-tetrakisphosphate + ATP = 1D-myo-inositol 1,3,4,5,6-pentakisphosphate + ADP + H(+)</text>
        <dbReference type="Rhea" id="RHEA:12717"/>
        <dbReference type="ChEBI" id="CHEBI:15378"/>
        <dbReference type="ChEBI" id="CHEBI:30616"/>
        <dbReference type="ChEBI" id="CHEBI:57660"/>
        <dbReference type="ChEBI" id="CHEBI:57733"/>
        <dbReference type="ChEBI" id="CHEBI:456216"/>
        <dbReference type="EC" id="2.7.1.140"/>
    </reaction>
</comment>
<dbReference type="EMBL" id="JAULJE010000021">
    <property type="protein sequence ID" value="KAK1330178.1"/>
    <property type="molecule type" value="Genomic_DNA"/>
</dbReference>
<dbReference type="GO" id="GO:0005524">
    <property type="term" value="F:ATP binding"/>
    <property type="evidence" value="ECO:0007669"/>
    <property type="project" value="UniProtKB-KW"/>
</dbReference>
<dbReference type="InterPro" id="IPR038286">
    <property type="entry name" value="IPK_sf"/>
</dbReference>
<dbReference type="Gene3D" id="3.30.470.160">
    <property type="entry name" value="Inositol polyphosphate kinase"/>
    <property type="match status" value="1"/>
</dbReference>
<dbReference type="GO" id="GO:0005737">
    <property type="term" value="C:cytoplasm"/>
    <property type="evidence" value="ECO:0007669"/>
    <property type="project" value="TreeGrafter"/>
</dbReference>
<keyword evidence="4 8" id="KW-0418">Kinase</keyword>
<evidence type="ECO:0000313" key="9">
    <source>
        <dbReference type="EMBL" id="KAK1330178.1"/>
    </source>
</evidence>
<dbReference type="InterPro" id="IPR005522">
    <property type="entry name" value="IPK"/>
</dbReference>
<evidence type="ECO:0000256" key="5">
    <source>
        <dbReference type="ARBA" id="ARBA00022840"/>
    </source>
</evidence>
<dbReference type="AlphaFoldDB" id="A0AA40LFY4"/>
<dbReference type="Proteomes" id="UP001177744">
    <property type="component" value="Unassembled WGS sequence"/>
</dbReference>
<accession>A0AA40LFY4</accession>
<dbReference type="PANTHER" id="PTHR12400:SF51">
    <property type="entry name" value="INOSITOL POLYPHOSPHATE MULTIKINASE"/>
    <property type="match status" value="1"/>
</dbReference>
<evidence type="ECO:0000256" key="2">
    <source>
        <dbReference type="ARBA" id="ARBA00022679"/>
    </source>
</evidence>
<reference evidence="9" key="1">
    <citation type="submission" date="2023-06" db="EMBL/GenBank/DDBJ databases">
        <title>Reference genome for the Northern bat (Eptesicus nilssonii), a most northern bat species.</title>
        <authorList>
            <person name="Laine V.N."/>
            <person name="Pulliainen A.T."/>
            <person name="Lilley T.M."/>
        </authorList>
    </citation>
    <scope>NUCLEOTIDE SEQUENCE</scope>
    <source>
        <strain evidence="9">BLF_Eptnil</strain>
        <tissue evidence="9">Kidney</tissue>
    </source>
</reference>
<evidence type="ECO:0000256" key="3">
    <source>
        <dbReference type="ARBA" id="ARBA00022741"/>
    </source>
</evidence>
<dbReference type="Pfam" id="PF03770">
    <property type="entry name" value="IPK"/>
    <property type="match status" value="1"/>
</dbReference>